<evidence type="ECO:0000313" key="3">
    <source>
        <dbReference type="Proteomes" id="UP000266841"/>
    </source>
</evidence>
<dbReference type="PANTHER" id="PTHR35378:SF1">
    <property type="entry name" value="C2H2-TYPE DOMAIN-CONTAINING PROTEIN"/>
    <property type="match status" value="1"/>
</dbReference>
<feature type="compositionally biased region" description="Acidic residues" evidence="1">
    <location>
        <begin position="343"/>
        <end position="352"/>
    </location>
</feature>
<proteinExistence type="predicted"/>
<feature type="compositionally biased region" description="Basic and acidic residues" evidence="1">
    <location>
        <begin position="116"/>
        <end position="127"/>
    </location>
</feature>
<feature type="region of interest" description="Disordered" evidence="1">
    <location>
        <begin position="42"/>
        <end position="168"/>
    </location>
</feature>
<dbReference type="Proteomes" id="UP000266841">
    <property type="component" value="Unassembled WGS sequence"/>
</dbReference>
<sequence length="362" mass="40311">FSSTYVTLRTRDSRDPFPAGLRLCQNQNRRKTRNWQIIGKKGRRVGTDRTEQLKKLGNDKGVREGEGAGGTGPGTGREEKRRERGREVCTPLLPFPTRADSGSNHQATALGSIGGRELKGSNVRDGRGSSGARTEVEARRQSEMAKSKGKRKANKAKKQADERASASGEGLIQVCPTRVRYQHSRIRPHFSGCGRSVVGTLDEIRGGRLEPSALPPIQVLVGPDGDDGMGPWYFSLNNRRLWVLKQCHREGLLDNERYGNMIQVRVRVPKSDSERERYSVKNCSLDAKFMREGRPKQTDGKTFDKKAEVDEQNGGKEYGHARAKDNLVIHQVEKEISQLEASSESESEDDGEQYSNPFSALC</sequence>
<feature type="region of interest" description="Disordered" evidence="1">
    <location>
        <begin position="337"/>
        <end position="362"/>
    </location>
</feature>
<protein>
    <submittedName>
        <fullName evidence="2">Uncharacterized protein</fullName>
    </submittedName>
</protein>
<feature type="non-terminal residue" evidence="2">
    <location>
        <position position="1"/>
    </location>
</feature>
<dbReference type="EMBL" id="AGNL01020599">
    <property type="protein sequence ID" value="EJK60896.1"/>
    <property type="molecule type" value="Genomic_DNA"/>
</dbReference>
<dbReference type="eggNOG" id="ENOG502SB3T">
    <property type="taxonomic scope" value="Eukaryota"/>
</dbReference>
<dbReference type="OrthoDB" id="415230at2759"/>
<feature type="region of interest" description="Disordered" evidence="1">
    <location>
        <begin position="290"/>
        <end position="325"/>
    </location>
</feature>
<feature type="compositionally biased region" description="Polar residues" evidence="1">
    <location>
        <begin position="100"/>
        <end position="109"/>
    </location>
</feature>
<accession>K0SIP0</accession>
<feature type="compositionally biased region" description="Basic and acidic residues" evidence="1">
    <location>
        <begin position="76"/>
        <end position="87"/>
    </location>
</feature>
<reference evidence="2 3" key="1">
    <citation type="journal article" date="2012" name="Genome Biol.">
        <title>Genome and low-iron response of an oceanic diatom adapted to chronic iron limitation.</title>
        <authorList>
            <person name="Lommer M."/>
            <person name="Specht M."/>
            <person name="Roy A.S."/>
            <person name="Kraemer L."/>
            <person name="Andreson R."/>
            <person name="Gutowska M.A."/>
            <person name="Wolf J."/>
            <person name="Bergner S.V."/>
            <person name="Schilhabel M.B."/>
            <person name="Klostermeier U.C."/>
            <person name="Beiko R.G."/>
            <person name="Rosenstiel P."/>
            <person name="Hippler M."/>
            <person name="Laroche J."/>
        </authorList>
    </citation>
    <scope>NUCLEOTIDE SEQUENCE [LARGE SCALE GENOMIC DNA]</scope>
    <source>
        <strain evidence="2 3">CCMP1005</strain>
    </source>
</reference>
<evidence type="ECO:0000256" key="1">
    <source>
        <dbReference type="SAM" id="MobiDB-lite"/>
    </source>
</evidence>
<dbReference type="AlphaFoldDB" id="K0SIP0"/>
<name>K0SIP0_THAOC</name>
<comment type="caution">
    <text evidence="2">The sequence shown here is derived from an EMBL/GenBank/DDBJ whole genome shotgun (WGS) entry which is preliminary data.</text>
</comment>
<gene>
    <name evidence="2" type="ORF">THAOC_18687</name>
</gene>
<feature type="compositionally biased region" description="Basic and acidic residues" evidence="1">
    <location>
        <begin position="45"/>
        <end position="66"/>
    </location>
</feature>
<keyword evidence="3" id="KW-1185">Reference proteome</keyword>
<feature type="compositionally biased region" description="Basic residues" evidence="1">
    <location>
        <begin position="147"/>
        <end position="157"/>
    </location>
</feature>
<evidence type="ECO:0000313" key="2">
    <source>
        <dbReference type="EMBL" id="EJK60896.1"/>
    </source>
</evidence>
<dbReference type="PANTHER" id="PTHR35378">
    <property type="entry name" value="UNNAMED PRODUCT"/>
    <property type="match status" value="1"/>
</dbReference>
<feature type="compositionally biased region" description="Basic and acidic residues" evidence="1">
    <location>
        <begin position="134"/>
        <end position="146"/>
    </location>
</feature>
<organism evidence="2 3">
    <name type="scientific">Thalassiosira oceanica</name>
    <name type="common">Marine diatom</name>
    <dbReference type="NCBI Taxonomy" id="159749"/>
    <lineage>
        <taxon>Eukaryota</taxon>
        <taxon>Sar</taxon>
        <taxon>Stramenopiles</taxon>
        <taxon>Ochrophyta</taxon>
        <taxon>Bacillariophyta</taxon>
        <taxon>Coscinodiscophyceae</taxon>
        <taxon>Thalassiosirophycidae</taxon>
        <taxon>Thalassiosirales</taxon>
        <taxon>Thalassiosiraceae</taxon>
        <taxon>Thalassiosira</taxon>
    </lineage>
</organism>